<evidence type="ECO:0000256" key="1">
    <source>
        <dbReference type="SAM" id="SignalP"/>
    </source>
</evidence>
<dbReference type="Proteomes" id="UP000789342">
    <property type="component" value="Unassembled WGS sequence"/>
</dbReference>
<dbReference type="AlphaFoldDB" id="A0A9N9GJD7"/>
<name>A0A9N9GJD7_9GLOM</name>
<feature type="chain" id="PRO_5040272968" evidence="1">
    <location>
        <begin position="27"/>
        <end position="166"/>
    </location>
</feature>
<sequence length="166" mass="19179">MHAIGPVTILLLMFAAFLLPKEHVCGRTAEYALPSIELWNVLVEFGAYPRWRSNVTKVEINRPGHIPPDGFEWFREFTPRGNIKYRIVERCEGKLLKREIVREKGMYISGSWTIQLEQVSKDITRITIIEHAIVHKTIIKIIGLFTGFNENIDMFLTDLGRKIGQN</sequence>
<proteinExistence type="predicted"/>
<dbReference type="OrthoDB" id="2375334at2759"/>
<accession>A0A9N9GJD7</accession>
<keyword evidence="1" id="KW-0732">Signal</keyword>
<comment type="caution">
    <text evidence="2">The sequence shown here is derived from an EMBL/GenBank/DDBJ whole genome shotgun (WGS) entry which is preliminary data.</text>
</comment>
<dbReference type="SUPFAM" id="SSF55961">
    <property type="entry name" value="Bet v1-like"/>
    <property type="match status" value="1"/>
</dbReference>
<feature type="non-terminal residue" evidence="2">
    <location>
        <position position="166"/>
    </location>
</feature>
<dbReference type="EMBL" id="CAJVPV010006939">
    <property type="protein sequence ID" value="CAG8612633.1"/>
    <property type="molecule type" value="Genomic_DNA"/>
</dbReference>
<gene>
    <name evidence="2" type="ORF">AMORRO_LOCUS8291</name>
</gene>
<evidence type="ECO:0000313" key="2">
    <source>
        <dbReference type="EMBL" id="CAG8612633.1"/>
    </source>
</evidence>
<dbReference type="InterPro" id="IPR023393">
    <property type="entry name" value="START-like_dom_sf"/>
</dbReference>
<reference evidence="2" key="1">
    <citation type="submission" date="2021-06" db="EMBL/GenBank/DDBJ databases">
        <authorList>
            <person name="Kallberg Y."/>
            <person name="Tangrot J."/>
            <person name="Rosling A."/>
        </authorList>
    </citation>
    <scope>NUCLEOTIDE SEQUENCE</scope>
    <source>
        <strain evidence="2">CL551</strain>
    </source>
</reference>
<evidence type="ECO:0000313" key="3">
    <source>
        <dbReference type="Proteomes" id="UP000789342"/>
    </source>
</evidence>
<dbReference type="Gene3D" id="3.30.530.20">
    <property type="match status" value="1"/>
</dbReference>
<keyword evidence="3" id="KW-1185">Reference proteome</keyword>
<feature type="signal peptide" evidence="1">
    <location>
        <begin position="1"/>
        <end position="26"/>
    </location>
</feature>
<protein>
    <submittedName>
        <fullName evidence="2">11439_t:CDS:1</fullName>
    </submittedName>
</protein>
<organism evidence="2 3">
    <name type="scientific">Acaulospora morrowiae</name>
    <dbReference type="NCBI Taxonomy" id="94023"/>
    <lineage>
        <taxon>Eukaryota</taxon>
        <taxon>Fungi</taxon>
        <taxon>Fungi incertae sedis</taxon>
        <taxon>Mucoromycota</taxon>
        <taxon>Glomeromycotina</taxon>
        <taxon>Glomeromycetes</taxon>
        <taxon>Diversisporales</taxon>
        <taxon>Acaulosporaceae</taxon>
        <taxon>Acaulospora</taxon>
    </lineage>
</organism>